<dbReference type="PANTHER" id="PTHR24299">
    <property type="entry name" value="CYTOCHROME P450 FAMILY 1"/>
    <property type="match status" value="1"/>
</dbReference>
<dbReference type="EMBL" id="MLFT02000009">
    <property type="protein sequence ID" value="PHT38679.1"/>
    <property type="molecule type" value="Genomic_DNA"/>
</dbReference>
<dbReference type="GO" id="GO:0005506">
    <property type="term" value="F:iron ion binding"/>
    <property type="evidence" value="ECO:0007669"/>
    <property type="project" value="InterPro"/>
</dbReference>
<keyword evidence="3" id="KW-1185">Reference proteome</keyword>
<dbReference type="Gene3D" id="1.10.630.10">
    <property type="entry name" value="Cytochrome P450"/>
    <property type="match status" value="1"/>
</dbReference>
<evidence type="ECO:0000313" key="3">
    <source>
        <dbReference type="Proteomes" id="UP000224567"/>
    </source>
</evidence>
<evidence type="ECO:0000313" key="2">
    <source>
        <dbReference type="EMBL" id="PHT38679.1"/>
    </source>
</evidence>
<reference evidence="3" key="2">
    <citation type="journal article" date="2017" name="J. Anim. Genet.">
        <title>Multiple reference genome sequences of hot pepper reveal the massive evolution of plant disease resistance genes by retroduplication.</title>
        <authorList>
            <person name="Kim S."/>
            <person name="Park J."/>
            <person name="Yeom S.-I."/>
            <person name="Kim Y.-M."/>
            <person name="Seo E."/>
            <person name="Kim K.-T."/>
            <person name="Kim M.-S."/>
            <person name="Lee J.M."/>
            <person name="Cheong K."/>
            <person name="Shin H.-S."/>
            <person name="Kim S.-B."/>
            <person name="Han K."/>
            <person name="Lee J."/>
            <person name="Park M."/>
            <person name="Lee H.-A."/>
            <person name="Lee H.-Y."/>
            <person name="Lee Y."/>
            <person name="Oh S."/>
            <person name="Lee J.H."/>
            <person name="Choi E."/>
            <person name="Choi E."/>
            <person name="Lee S.E."/>
            <person name="Jeon J."/>
            <person name="Kim H."/>
            <person name="Choi G."/>
            <person name="Song H."/>
            <person name="Lee J."/>
            <person name="Lee S.-C."/>
            <person name="Kwon J.-K."/>
            <person name="Lee H.-Y."/>
            <person name="Koo N."/>
            <person name="Hong Y."/>
            <person name="Kim R.W."/>
            <person name="Kang W.-H."/>
            <person name="Huh J.H."/>
            <person name="Kang B.-C."/>
            <person name="Yang T.-J."/>
            <person name="Lee Y.-H."/>
            <person name="Bennetzen J.L."/>
            <person name="Choi D."/>
        </authorList>
    </citation>
    <scope>NUCLEOTIDE SEQUENCE [LARGE SCALE GENOMIC DNA]</scope>
    <source>
        <strain evidence="3">cv. PBC81</strain>
    </source>
</reference>
<keyword evidence="1" id="KW-0472">Membrane</keyword>
<sequence length="297" mass="33914">MDYYYYYTTPLALLLAWTLVQGFTLLLALTTNRSRRKLPPGPSPLPVIGNLHLLGNQPHRSLAKLANFHGPTTAVVISSSYMAKQVLQKQVSAFSSRSIPDLVQIDNFHLLSVAWLPTSWPQWRNLRKILNSHIFSVNNLDASQHLRLKKIQELLVYCQRCSQMGEAVDIGAAIFRTMLNLLSNTLFSKVLADPYENSGKEFMEMAKGIMLELGKPKLVDYFPVLKVIDPLGLRRYNSRIRKLLKLFHELINERLELRKSQNDQKTDVLEALITASEHDPQEIDRKQIATICLVSYL</sequence>
<dbReference type="InterPro" id="IPR036396">
    <property type="entry name" value="Cyt_P450_sf"/>
</dbReference>
<proteinExistence type="predicted"/>
<dbReference type="GO" id="GO:0016705">
    <property type="term" value="F:oxidoreductase activity, acting on paired donors, with incorporation or reduction of molecular oxygen"/>
    <property type="evidence" value="ECO:0007669"/>
    <property type="project" value="InterPro"/>
</dbReference>
<gene>
    <name evidence="2" type="ORF">CQW23_22252</name>
</gene>
<keyword evidence="1" id="KW-0812">Transmembrane</keyword>
<dbReference type="PANTHER" id="PTHR24299:SF17">
    <property type="entry name" value="GERANIOL 10-HYDROXYLASE"/>
    <property type="match status" value="1"/>
</dbReference>
<dbReference type="SUPFAM" id="SSF48264">
    <property type="entry name" value="Cytochrome P450"/>
    <property type="match status" value="1"/>
</dbReference>
<dbReference type="InterPro" id="IPR001128">
    <property type="entry name" value="Cyt_P450"/>
</dbReference>
<keyword evidence="1" id="KW-1133">Transmembrane helix</keyword>
<evidence type="ECO:0000256" key="1">
    <source>
        <dbReference type="SAM" id="Phobius"/>
    </source>
</evidence>
<dbReference type="OrthoDB" id="1305026at2759"/>
<protein>
    <submittedName>
        <fullName evidence="2">Geraniol 8-hydroxylase</fullName>
    </submittedName>
</protein>
<comment type="caution">
    <text evidence="2">The sequence shown here is derived from an EMBL/GenBank/DDBJ whole genome shotgun (WGS) entry which is preliminary data.</text>
</comment>
<feature type="transmembrane region" description="Helical" evidence="1">
    <location>
        <begin position="6"/>
        <end position="29"/>
    </location>
</feature>
<name>A0A2G2W0G0_CAPBA</name>
<dbReference type="AlphaFoldDB" id="A0A2G2W0G0"/>
<accession>A0A2G2W0G0</accession>
<reference evidence="2 3" key="1">
    <citation type="journal article" date="2017" name="Genome Biol.">
        <title>New reference genome sequences of hot pepper reveal the massive evolution of plant disease-resistance genes by retroduplication.</title>
        <authorList>
            <person name="Kim S."/>
            <person name="Park J."/>
            <person name="Yeom S.I."/>
            <person name="Kim Y.M."/>
            <person name="Seo E."/>
            <person name="Kim K.T."/>
            <person name="Kim M.S."/>
            <person name="Lee J.M."/>
            <person name="Cheong K."/>
            <person name="Shin H.S."/>
            <person name="Kim S.B."/>
            <person name="Han K."/>
            <person name="Lee J."/>
            <person name="Park M."/>
            <person name="Lee H.A."/>
            <person name="Lee H.Y."/>
            <person name="Lee Y."/>
            <person name="Oh S."/>
            <person name="Lee J.H."/>
            <person name="Choi E."/>
            <person name="Choi E."/>
            <person name="Lee S.E."/>
            <person name="Jeon J."/>
            <person name="Kim H."/>
            <person name="Choi G."/>
            <person name="Song H."/>
            <person name="Lee J."/>
            <person name="Lee S.C."/>
            <person name="Kwon J.K."/>
            <person name="Lee H.Y."/>
            <person name="Koo N."/>
            <person name="Hong Y."/>
            <person name="Kim R.W."/>
            <person name="Kang W.H."/>
            <person name="Huh J.H."/>
            <person name="Kang B.C."/>
            <person name="Yang T.J."/>
            <person name="Lee Y.H."/>
            <person name="Bennetzen J.L."/>
            <person name="Choi D."/>
        </authorList>
    </citation>
    <scope>NUCLEOTIDE SEQUENCE [LARGE SCALE GENOMIC DNA]</scope>
    <source>
        <strain evidence="3">cv. PBC81</strain>
    </source>
</reference>
<dbReference type="GO" id="GO:0004497">
    <property type="term" value="F:monooxygenase activity"/>
    <property type="evidence" value="ECO:0007669"/>
    <property type="project" value="InterPro"/>
</dbReference>
<dbReference type="Pfam" id="PF00067">
    <property type="entry name" value="p450"/>
    <property type="match status" value="1"/>
</dbReference>
<organism evidence="2 3">
    <name type="scientific">Capsicum baccatum</name>
    <name type="common">Peruvian pepper</name>
    <dbReference type="NCBI Taxonomy" id="33114"/>
    <lineage>
        <taxon>Eukaryota</taxon>
        <taxon>Viridiplantae</taxon>
        <taxon>Streptophyta</taxon>
        <taxon>Embryophyta</taxon>
        <taxon>Tracheophyta</taxon>
        <taxon>Spermatophyta</taxon>
        <taxon>Magnoliopsida</taxon>
        <taxon>eudicotyledons</taxon>
        <taxon>Gunneridae</taxon>
        <taxon>Pentapetalae</taxon>
        <taxon>asterids</taxon>
        <taxon>lamiids</taxon>
        <taxon>Solanales</taxon>
        <taxon>Solanaceae</taxon>
        <taxon>Solanoideae</taxon>
        <taxon>Capsiceae</taxon>
        <taxon>Capsicum</taxon>
    </lineage>
</organism>
<dbReference type="Proteomes" id="UP000224567">
    <property type="component" value="Unassembled WGS sequence"/>
</dbReference>
<dbReference type="GO" id="GO:0020037">
    <property type="term" value="F:heme binding"/>
    <property type="evidence" value="ECO:0007669"/>
    <property type="project" value="InterPro"/>
</dbReference>